<organism evidence="5 6">
    <name type="scientific">Fusarium floridanum</name>
    <dbReference type="NCBI Taxonomy" id="1325733"/>
    <lineage>
        <taxon>Eukaryota</taxon>
        <taxon>Fungi</taxon>
        <taxon>Dikarya</taxon>
        <taxon>Ascomycota</taxon>
        <taxon>Pezizomycotina</taxon>
        <taxon>Sordariomycetes</taxon>
        <taxon>Hypocreomycetidae</taxon>
        <taxon>Hypocreales</taxon>
        <taxon>Nectriaceae</taxon>
        <taxon>Fusarium</taxon>
        <taxon>Fusarium solani species complex</taxon>
    </lineage>
</organism>
<evidence type="ECO:0000313" key="5">
    <source>
        <dbReference type="EMBL" id="RSL85636.1"/>
    </source>
</evidence>
<comment type="caution">
    <text evidence="5">The sequence shown here is derived from an EMBL/GenBank/DDBJ whole genome shotgun (WGS) entry which is preliminary data.</text>
</comment>
<sequence>MELRNPIHALLHEWHRPDILKVRCTFDAGTIVCTPCERRGAECIGQHLQPSDHCDSQGQSANYENLSRSLVQVEALMIRKTYGECPEFSVQGQPLASFDIPDPTAHPISIARNLLLIALSLQIREEVAPSSSKKMVLSQSTKESSHRYFNAATRNVTSKDQLSGIYDAFVSSYKALIEENTELVGNPDDPATLIGPLVDESQFNRVLGFMDRGSSQGFVAPTVFLDVPEDAEIMPCAKRFLAQSRSSIRIFTKDITRAMRFSAELDSGIVGINAVSTVFWQAPFGGTKESGIGRENGVHAIRSFTEPKTVFVNMNA</sequence>
<reference evidence="5 6" key="1">
    <citation type="submission" date="2017-06" db="EMBL/GenBank/DDBJ databases">
        <title>Comparative genomic analysis of Ambrosia Fusariam Clade fungi.</title>
        <authorList>
            <person name="Stajich J.E."/>
            <person name="Carrillo J."/>
            <person name="Kijimoto T."/>
            <person name="Eskalen A."/>
            <person name="O'Donnell K."/>
            <person name="Kasson M."/>
        </authorList>
    </citation>
    <scope>NUCLEOTIDE SEQUENCE [LARGE SCALE GENOMIC DNA]</scope>
    <source>
        <strain evidence="5 6">NRRL62606</strain>
    </source>
</reference>
<feature type="domain" description="Aldehyde dehydrogenase" evidence="4">
    <location>
        <begin position="164"/>
        <end position="233"/>
    </location>
</feature>
<dbReference type="InterPro" id="IPR016162">
    <property type="entry name" value="Ald_DH_N"/>
</dbReference>
<dbReference type="InterPro" id="IPR016161">
    <property type="entry name" value="Ald_DH/histidinol_DH"/>
</dbReference>
<dbReference type="EC" id="1.2.1.3" evidence="2"/>
<dbReference type="InterPro" id="IPR015590">
    <property type="entry name" value="Aldehyde_DH_dom"/>
</dbReference>
<name>A0A428S7X2_9HYPO</name>
<evidence type="ECO:0000256" key="1">
    <source>
        <dbReference type="ARBA" id="ARBA00009986"/>
    </source>
</evidence>
<protein>
    <recommendedName>
        <fullName evidence="2">aldehyde dehydrogenase (NAD(+))</fullName>
        <ecNumber evidence="2">1.2.1.3</ecNumber>
    </recommendedName>
</protein>
<accession>A0A428S7X2</accession>
<keyword evidence="6" id="KW-1185">Reference proteome</keyword>
<dbReference type="AlphaFoldDB" id="A0A428S7X2"/>
<feature type="domain" description="Aldehyde dehydrogenase" evidence="4">
    <location>
        <begin position="250"/>
        <end position="310"/>
    </location>
</feature>
<evidence type="ECO:0000313" key="6">
    <source>
        <dbReference type="Proteomes" id="UP000287972"/>
    </source>
</evidence>
<gene>
    <name evidence="5" type="ORF">CEP51_003248</name>
</gene>
<evidence type="ECO:0000256" key="3">
    <source>
        <dbReference type="ARBA" id="ARBA00049194"/>
    </source>
</evidence>
<dbReference type="EMBL" id="NKCL01000051">
    <property type="protein sequence ID" value="RSL85636.1"/>
    <property type="molecule type" value="Genomic_DNA"/>
</dbReference>
<evidence type="ECO:0000259" key="4">
    <source>
        <dbReference type="Pfam" id="PF00171"/>
    </source>
</evidence>
<dbReference type="SUPFAM" id="SSF53720">
    <property type="entry name" value="ALDH-like"/>
    <property type="match status" value="1"/>
</dbReference>
<dbReference type="Proteomes" id="UP000287972">
    <property type="component" value="Unassembled WGS sequence"/>
</dbReference>
<dbReference type="Gene3D" id="3.40.309.10">
    <property type="entry name" value="Aldehyde Dehydrogenase, Chain A, domain 2"/>
    <property type="match status" value="2"/>
</dbReference>
<dbReference type="GO" id="GO:0004029">
    <property type="term" value="F:aldehyde dehydrogenase (NAD+) activity"/>
    <property type="evidence" value="ECO:0007669"/>
    <property type="project" value="UniProtKB-EC"/>
</dbReference>
<comment type="similarity">
    <text evidence="1">Belongs to the aldehyde dehydrogenase family.</text>
</comment>
<comment type="catalytic activity">
    <reaction evidence="3">
        <text>an aldehyde + NAD(+) + H2O = a carboxylate + NADH + 2 H(+)</text>
        <dbReference type="Rhea" id="RHEA:16185"/>
        <dbReference type="ChEBI" id="CHEBI:15377"/>
        <dbReference type="ChEBI" id="CHEBI:15378"/>
        <dbReference type="ChEBI" id="CHEBI:17478"/>
        <dbReference type="ChEBI" id="CHEBI:29067"/>
        <dbReference type="ChEBI" id="CHEBI:57540"/>
        <dbReference type="ChEBI" id="CHEBI:57945"/>
        <dbReference type="EC" id="1.2.1.3"/>
    </reaction>
</comment>
<dbReference type="InterPro" id="IPR016163">
    <property type="entry name" value="Ald_DH_C"/>
</dbReference>
<dbReference type="PANTHER" id="PTHR11699">
    <property type="entry name" value="ALDEHYDE DEHYDROGENASE-RELATED"/>
    <property type="match status" value="1"/>
</dbReference>
<dbReference type="Gene3D" id="3.40.605.10">
    <property type="entry name" value="Aldehyde Dehydrogenase, Chain A, domain 1"/>
    <property type="match status" value="1"/>
</dbReference>
<evidence type="ECO:0000256" key="2">
    <source>
        <dbReference type="ARBA" id="ARBA00024226"/>
    </source>
</evidence>
<dbReference type="Pfam" id="PF00171">
    <property type="entry name" value="Aldedh"/>
    <property type="match status" value="2"/>
</dbReference>
<proteinExistence type="inferred from homology"/>